<evidence type="ECO:0000256" key="6">
    <source>
        <dbReference type="SAM" id="Phobius"/>
    </source>
</evidence>
<feature type="transmembrane region" description="Helical" evidence="6">
    <location>
        <begin position="388"/>
        <end position="408"/>
    </location>
</feature>
<keyword evidence="9" id="KW-1185">Reference proteome</keyword>
<evidence type="ECO:0000256" key="3">
    <source>
        <dbReference type="ARBA" id="ARBA00022692"/>
    </source>
</evidence>
<dbReference type="Pfam" id="PF07690">
    <property type="entry name" value="MFS_1"/>
    <property type="match status" value="1"/>
</dbReference>
<evidence type="ECO:0000256" key="4">
    <source>
        <dbReference type="ARBA" id="ARBA00022989"/>
    </source>
</evidence>
<keyword evidence="5 6" id="KW-0472">Membrane</keyword>
<feature type="transmembrane region" description="Helical" evidence="6">
    <location>
        <begin position="414"/>
        <end position="434"/>
    </location>
</feature>
<dbReference type="SUPFAM" id="SSF103473">
    <property type="entry name" value="MFS general substrate transporter"/>
    <property type="match status" value="1"/>
</dbReference>
<evidence type="ECO:0000313" key="9">
    <source>
        <dbReference type="Proteomes" id="UP000710815"/>
    </source>
</evidence>
<comment type="caution">
    <text evidence="8">The sequence shown here is derived from an EMBL/GenBank/DDBJ whole genome shotgun (WGS) entry which is preliminary data.</text>
</comment>
<evidence type="ECO:0000259" key="7">
    <source>
        <dbReference type="PROSITE" id="PS50850"/>
    </source>
</evidence>
<feature type="transmembrane region" description="Helical" evidence="6">
    <location>
        <begin position="261"/>
        <end position="288"/>
    </location>
</feature>
<dbReference type="InterPro" id="IPR020846">
    <property type="entry name" value="MFS_dom"/>
</dbReference>
<keyword evidence="3 6" id="KW-0812">Transmembrane</keyword>
<evidence type="ECO:0000256" key="2">
    <source>
        <dbReference type="ARBA" id="ARBA00022475"/>
    </source>
</evidence>
<dbReference type="InterPro" id="IPR011701">
    <property type="entry name" value="MFS"/>
</dbReference>
<organism evidence="8 9">
    <name type="scientific">Bifidobacterium amazonense</name>
    <dbReference type="NCBI Taxonomy" id="2809027"/>
    <lineage>
        <taxon>Bacteria</taxon>
        <taxon>Bacillati</taxon>
        <taxon>Actinomycetota</taxon>
        <taxon>Actinomycetes</taxon>
        <taxon>Bifidobacteriales</taxon>
        <taxon>Bifidobacteriaceae</taxon>
        <taxon>Bifidobacterium</taxon>
    </lineage>
</organism>
<evidence type="ECO:0000313" key="8">
    <source>
        <dbReference type="EMBL" id="MCH9275990.1"/>
    </source>
</evidence>
<feature type="transmembrane region" description="Helical" evidence="6">
    <location>
        <begin position="205"/>
        <end position="223"/>
    </location>
</feature>
<comment type="subcellular location">
    <subcellularLocation>
        <location evidence="1">Cell inner membrane</location>
        <topology evidence="1">Multi-pass membrane protein</topology>
    </subcellularLocation>
</comment>
<sequence>MANGSARTHSDGKKASPASSRSSKTAVAVAIGLVTSLFFVWGLTMNLVNALNTPIGNYMQLSSAQSSLLQVAYYSAYFVMAIPAGLIARRFGYKGGIICGLALFVIGSFIVAPATSTSSYILFLLAMFVVALGAASLEANCNPYITKLGDEKGESFRLNLAQSFNGIGTVVGPLILGRILSDTVAPGEPGFDAAKTKFLSDTRGIYMTIGIALAVLLIIFVAVKLPTPPGDDDAADDSGTGAASGAAQGSGSFANLLHRPYFTLGVLAQFMFLGIQTGGMAMFAAYALKHWGEGITTGLATTLLSVMALLFTLGRFITTPLMARFDPAKILGWYMLAGAALMIVVFLGLGRVSVIALLVSFLFVSIGYPTIFSLTLRGATGAAAKTGSSIVVMSIVGGAVIPFVLGMIQDAAGIEMAMLAMVPLFLYDAWYAFFGSRIGRD</sequence>
<evidence type="ECO:0000256" key="1">
    <source>
        <dbReference type="ARBA" id="ARBA00004429"/>
    </source>
</evidence>
<feature type="transmembrane region" description="Helical" evidence="6">
    <location>
        <begin position="26"/>
        <end position="48"/>
    </location>
</feature>
<dbReference type="RefSeq" id="WP_241513695.1">
    <property type="nucleotide sequence ID" value="NZ_JAFEJT020000023.1"/>
</dbReference>
<dbReference type="Gene3D" id="1.20.1250.20">
    <property type="entry name" value="MFS general substrate transporter like domains"/>
    <property type="match status" value="2"/>
</dbReference>
<dbReference type="PANTHER" id="PTHR43702">
    <property type="entry name" value="L-FUCOSE-PROTON SYMPORTER"/>
    <property type="match status" value="1"/>
</dbReference>
<feature type="transmembrane region" description="Helical" evidence="6">
    <location>
        <begin position="330"/>
        <end position="349"/>
    </location>
</feature>
<dbReference type="InterPro" id="IPR036259">
    <property type="entry name" value="MFS_trans_sf"/>
</dbReference>
<feature type="transmembrane region" description="Helical" evidence="6">
    <location>
        <begin position="294"/>
        <end position="318"/>
    </location>
</feature>
<name>A0ABS9VVZ9_9BIFI</name>
<gene>
    <name evidence="8" type="ORF">JS533_006850</name>
</gene>
<reference evidence="8 9" key="1">
    <citation type="journal article" date="2021" name="Environ. Microbiol.">
        <title>Genetic insights into the dark matter of the mammalian gut microbiota through targeted genome reconstruction.</title>
        <authorList>
            <person name="Lugli G.A."/>
            <person name="Alessandri G."/>
            <person name="Milani C."/>
            <person name="Viappiani A."/>
            <person name="Fontana F."/>
            <person name="Tarracchini C."/>
            <person name="Mancabelli L."/>
            <person name="Argentini C."/>
            <person name="Ruiz L."/>
            <person name="Margolles A."/>
            <person name="van Sinderen D."/>
            <person name="Turroni F."/>
            <person name="Ventura M."/>
        </authorList>
    </citation>
    <scope>NUCLEOTIDE SEQUENCE [LARGE SCALE GENOMIC DNA]</scope>
    <source>
        <strain evidence="8 9">MA1</strain>
    </source>
</reference>
<dbReference type="InterPro" id="IPR050375">
    <property type="entry name" value="MFS_TsgA-like"/>
</dbReference>
<dbReference type="PANTHER" id="PTHR43702:SF3">
    <property type="entry name" value="PROTEIN TSGA"/>
    <property type="match status" value="1"/>
</dbReference>
<feature type="transmembrane region" description="Helical" evidence="6">
    <location>
        <begin position="355"/>
        <end position="376"/>
    </location>
</feature>
<keyword evidence="2" id="KW-1003">Cell membrane</keyword>
<reference evidence="8 9" key="2">
    <citation type="journal article" date="2021" name="Syst. Appl. Microbiol.">
        <title>Phylogenetic classification of ten novel species belonging to the genus Bifidobacterium comprising B. phasiani sp. nov., B. pongonis sp. nov., B. saguinibicoloris sp. nov., B. colobi sp. nov., B. simiiventris sp. nov., B. santillanense sp. nov., B. miconis sp. nov., B. amazonense sp. nov., B. pluvialisilvae sp. nov., and B. miconisargentati sp. nov.</title>
        <authorList>
            <person name="Lugli G.A."/>
            <person name="Calvete-Torre I."/>
            <person name="Alessandri G."/>
            <person name="Milani C."/>
            <person name="Turroni F."/>
            <person name="Laiolo P."/>
            <person name="Ossiprandi M.C."/>
            <person name="Margolles A."/>
            <person name="Ruiz L."/>
            <person name="Ventura M."/>
        </authorList>
    </citation>
    <scope>NUCLEOTIDE SEQUENCE [LARGE SCALE GENOMIC DNA]</scope>
    <source>
        <strain evidence="8 9">MA1</strain>
    </source>
</reference>
<dbReference type="PROSITE" id="PS50850">
    <property type="entry name" value="MFS"/>
    <property type="match status" value="1"/>
</dbReference>
<feature type="transmembrane region" description="Helical" evidence="6">
    <location>
        <begin position="120"/>
        <end position="137"/>
    </location>
</feature>
<accession>A0ABS9VVZ9</accession>
<feature type="transmembrane region" description="Helical" evidence="6">
    <location>
        <begin position="68"/>
        <end position="88"/>
    </location>
</feature>
<feature type="transmembrane region" description="Helical" evidence="6">
    <location>
        <begin position="95"/>
        <end position="114"/>
    </location>
</feature>
<evidence type="ECO:0000256" key="5">
    <source>
        <dbReference type="ARBA" id="ARBA00023136"/>
    </source>
</evidence>
<keyword evidence="4 6" id="KW-1133">Transmembrane helix</keyword>
<dbReference type="EMBL" id="JAFEJT020000023">
    <property type="protein sequence ID" value="MCH9275990.1"/>
    <property type="molecule type" value="Genomic_DNA"/>
</dbReference>
<feature type="domain" description="Major facilitator superfamily (MFS) profile" evidence="7">
    <location>
        <begin position="30"/>
        <end position="440"/>
    </location>
</feature>
<protein>
    <submittedName>
        <fullName evidence="8">MFS transporter</fullName>
    </submittedName>
</protein>
<feature type="transmembrane region" description="Helical" evidence="6">
    <location>
        <begin position="158"/>
        <end position="180"/>
    </location>
</feature>
<dbReference type="Proteomes" id="UP000710815">
    <property type="component" value="Unassembled WGS sequence"/>
</dbReference>
<proteinExistence type="predicted"/>